<dbReference type="InterPro" id="IPR000551">
    <property type="entry name" value="MerR-type_HTH_dom"/>
</dbReference>
<dbReference type="EMBL" id="QYBB01000055">
    <property type="protein sequence ID" value="RYC29376.1"/>
    <property type="molecule type" value="Genomic_DNA"/>
</dbReference>
<dbReference type="InterPro" id="IPR047057">
    <property type="entry name" value="MerR_fam"/>
</dbReference>
<proteinExistence type="predicted"/>
<gene>
    <name evidence="5" type="ORF">D3273_24355</name>
</gene>
<name>A0A4Q2U3P2_9HYPH</name>
<dbReference type="GO" id="GO:0003700">
    <property type="term" value="F:DNA-binding transcription factor activity"/>
    <property type="evidence" value="ECO:0007669"/>
    <property type="project" value="InterPro"/>
</dbReference>
<dbReference type="RefSeq" id="WP_129229564.1">
    <property type="nucleotide sequence ID" value="NZ_QYBB01000055.1"/>
</dbReference>
<dbReference type="PANTHER" id="PTHR30204:SF94">
    <property type="entry name" value="HEAVY METAL-DEPENDENT TRANSCRIPTIONAL REGULATOR HI_0293-RELATED"/>
    <property type="match status" value="1"/>
</dbReference>
<evidence type="ECO:0000256" key="2">
    <source>
        <dbReference type="ARBA" id="ARBA00023125"/>
    </source>
</evidence>
<comment type="caution">
    <text evidence="5">The sequence shown here is derived from an EMBL/GenBank/DDBJ whole genome shotgun (WGS) entry which is preliminary data.</text>
</comment>
<keyword evidence="6" id="KW-1185">Reference proteome</keyword>
<dbReference type="PROSITE" id="PS50937">
    <property type="entry name" value="HTH_MERR_2"/>
    <property type="match status" value="1"/>
</dbReference>
<reference evidence="5 6" key="2">
    <citation type="submission" date="2019-02" db="EMBL/GenBank/DDBJ databases">
        <title>'Lichenibacterium ramalinii' gen. nov. sp. nov., 'Lichenibacterium minor' gen. nov. sp. nov.</title>
        <authorList>
            <person name="Pankratov T."/>
        </authorList>
    </citation>
    <scope>NUCLEOTIDE SEQUENCE [LARGE SCALE GENOMIC DNA]</scope>
    <source>
        <strain evidence="5 6">RmlP026</strain>
    </source>
</reference>
<dbReference type="GO" id="GO:0003677">
    <property type="term" value="F:DNA binding"/>
    <property type="evidence" value="ECO:0007669"/>
    <property type="project" value="UniProtKB-KW"/>
</dbReference>
<keyword evidence="1" id="KW-0805">Transcription regulation</keyword>
<sequence length="140" mass="15748">MRDLPIGALSERTGVKVPTIRYYEQAGLMPQAARTEANRRTYSTQDVDRLRFIRHARELGFEVDAIRQLLGLADQPDRSCAEADVIARVHLREIESKLARLTALQAEVQRMIDECAHGRVGDCRVIQVLADHGQCVSDAH</sequence>
<protein>
    <submittedName>
        <fullName evidence="5">MerR family transcriptional regulator</fullName>
    </submittedName>
</protein>
<dbReference type="SUPFAM" id="SSF46955">
    <property type="entry name" value="Putative DNA-binding domain"/>
    <property type="match status" value="1"/>
</dbReference>
<keyword evidence="3" id="KW-0804">Transcription</keyword>
<dbReference type="PRINTS" id="PR00040">
    <property type="entry name" value="HTHMERR"/>
</dbReference>
<dbReference type="CDD" id="cd04785">
    <property type="entry name" value="HTH_CadR-PbrR-like"/>
    <property type="match status" value="1"/>
</dbReference>
<evidence type="ECO:0000313" key="5">
    <source>
        <dbReference type="EMBL" id="RYC29376.1"/>
    </source>
</evidence>
<dbReference type="Gene3D" id="1.10.1660.10">
    <property type="match status" value="1"/>
</dbReference>
<dbReference type="InterPro" id="IPR009061">
    <property type="entry name" value="DNA-bd_dom_put_sf"/>
</dbReference>
<reference evidence="5 6" key="1">
    <citation type="submission" date="2018-12" db="EMBL/GenBank/DDBJ databases">
        <authorList>
            <person name="Grouzdev D.S."/>
            <person name="Krutkina M.S."/>
        </authorList>
    </citation>
    <scope>NUCLEOTIDE SEQUENCE [LARGE SCALE GENOMIC DNA]</scope>
    <source>
        <strain evidence="5 6">RmlP026</strain>
    </source>
</reference>
<evidence type="ECO:0000259" key="4">
    <source>
        <dbReference type="PROSITE" id="PS50937"/>
    </source>
</evidence>
<evidence type="ECO:0000313" key="6">
    <source>
        <dbReference type="Proteomes" id="UP000290759"/>
    </source>
</evidence>
<dbReference type="PANTHER" id="PTHR30204">
    <property type="entry name" value="REDOX-CYCLING DRUG-SENSING TRANSCRIPTIONAL ACTIVATOR SOXR"/>
    <property type="match status" value="1"/>
</dbReference>
<feature type="domain" description="HTH merR-type" evidence="4">
    <location>
        <begin position="1"/>
        <end position="72"/>
    </location>
</feature>
<dbReference type="OrthoDB" id="9802944at2"/>
<keyword evidence="2" id="KW-0238">DNA-binding</keyword>
<organism evidence="5 6">
    <name type="scientific">Lichenibacterium minor</name>
    <dbReference type="NCBI Taxonomy" id="2316528"/>
    <lineage>
        <taxon>Bacteria</taxon>
        <taxon>Pseudomonadati</taxon>
        <taxon>Pseudomonadota</taxon>
        <taxon>Alphaproteobacteria</taxon>
        <taxon>Hyphomicrobiales</taxon>
        <taxon>Lichenihabitantaceae</taxon>
        <taxon>Lichenibacterium</taxon>
    </lineage>
</organism>
<accession>A0A4Q2U3P2</accession>
<evidence type="ECO:0000256" key="3">
    <source>
        <dbReference type="ARBA" id="ARBA00023163"/>
    </source>
</evidence>
<dbReference type="AlphaFoldDB" id="A0A4Q2U3P2"/>
<dbReference type="Pfam" id="PF13411">
    <property type="entry name" value="MerR_1"/>
    <property type="match status" value="1"/>
</dbReference>
<dbReference type="PROSITE" id="PS00552">
    <property type="entry name" value="HTH_MERR_1"/>
    <property type="match status" value="1"/>
</dbReference>
<evidence type="ECO:0000256" key="1">
    <source>
        <dbReference type="ARBA" id="ARBA00023015"/>
    </source>
</evidence>
<dbReference type="Proteomes" id="UP000290759">
    <property type="component" value="Unassembled WGS sequence"/>
</dbReference>
<dbReference type="SMART" id="SM00422">
    <property type="entry name" value="HTH_MERR"/>
    <property type="match status" value="1"/>
</dbReference>